<dbReference type="AlphaFoldDB" id="A0A1H6Z0Y1"/>
<accession>A0A1H6Z0Y1</accession>
<dbReference type="STRING" id="408657.SAMN04487995_4848"/>
<protein>
    <submittedName>
        <fullName evidence="5">Transketolase</fullName>
    </submittedName>
</protein>
<evidence type="ECO:0000256" key="1">
    <source>
        <dbReference type="ARBA" id="ARBA00001964"/>
    </source>
</evidence>
<organism evidence="5 6">
    <name type="scientific">Dyadobacter koreensis</name>
    <dbReference type="NCBI Taxonomy" id="408657"/>
    <lineage>
        <taxon>Bacteria</taxon>
        <taxon>Pseudomonadati</taxon>
        <taxon>Bacteroidota</taxon>
        <taxon>Cytophagia</taxon>
        <taxon>Cytophagales</taxon>
        <taxon>Spirosomataceae</taxon>
        <taxon>Dyadobacter</taxon>
    </lineage>
</organism>
<sequence length="312" mass="34434">MHDPYHDRDSGSLIQLYYAPIKNNNREMEIEQLEKVAAQVRRDIVRMVHGCQSGHPGGSLGCTDLLVALYFERMKLKEEDGKPVFDMDGKGEDLFFLSNGHISPLLYSVLARKGYFPVPELATFRKLNSRLQGHPTPHEHLEGIRIASGSLGQGMSVAIGAALSKKLNKDDSLVYVLMGDGEQQEGQVWEAAMFAPHHKVDNLIAIIDLNGQQIDGPTAKVMDNRDLGAKYEAFGWEVMEVEEGNDMAAVVKALYEAKSKAGHAKPIMILLHTGMGYGVDFMMGSHKWHGVAPNDEQLAAALAQLEESMGDY</sequence>
<reference evidence="5 6" key="1">
    <citation type="submission" date="2016-10" db="EMBL/GenBank/DDBJ databases">
        <authorList>
            <person name="de Groot N.N."/>
        </authorList>
    </citation>
    <scope>NUCLEOTIDE SEQUENCE [LARGE SCALE GENOMIC DNA]</scope>
    <source>
        <strain evidence="5 6">DSM 19938</strain>
    </source>
</reference>
<keyword evidence="3" id="KW-0786">Thiamine pyrophosphate</keyword>
<evidence type="ECO:0000256" key="3">
    <source>
        <dbReference type="ARBA" id="ARBA00023052"/>
    </source>
</evidence>
<dbReference type="PANTHER" id="PTHR47514">
    <property type="entry name" value="TRANSKETOLASE N-TERMINAL SECTION-RELATED"/>
    <property type="match status" value="1"/>
</dbReference>
<evidence type="ECO:0000313" key="6">
    <source>
        <dbReference type="Proteomes" id="UP000199532"/>
    </source>
</evidence>
<comment type="similarity">
    <text evidence="2">Belongs to the transketolase family.</text>
</comment>
<evidence type="ECO:0000313" key="5">
    <source>
        <dbReference type="EMBL" id="SEJ47088.1"/>
    </source>
</evidence>
<dbReference type="CDD" id="cd02012">
    <property type="entry name" value="TPP_TK"/>
    <property type="match status" value="1"/>
</dbReference>
<evidence type="ECO:0000256" key="2">
    <source>
        <dbReference type="ARBA" id="ARBA00007131"/>
    </source>
</evidence>
<dbReference type="InterPro" id="IPR029061">
    <property type="entry name" value="THDP-binding"/>
</dbReference>
<dbReference type="Pfam" id="PF00456">
    <property type="entry name" value="Transketolase_N"/>
    <property type="match status" value="1"/>
</dbReference>
<dbReference type="PANTHER" id="PTHR47514:SF1">
    <property type="entry name" value="TRANSKETOLASE N-TERMINAL SECTION-RELATED"/>
    <property type="match status" value="1"/>
</dbReference>
<feature type="domain" description="Transketolase N-terminal" evidence="4">
    <location>
        <begin position="37"/>
        <end position="301"/>
    </location>
</feature>
<comment type="cofactor">
    <cofactor evidence="1">
        <name>thiamine diphosphate</name>
        <dbReference type="ChEBI" id="CHEBI:58937"/>
    </cofactor>
</comment>
<evidence type="ECO:0000259" key="4">
    <source>
        <dbReference type="Pfam" id="PF00456"/>
    </source>
</evidence>
<dbReference type="SUPFAM" id="SSF52518">
    <property type="entry name" value="Thiamin diphosphate-binding fold (THDP-binding)"/>
    <property type="match status" value="1"/>
</dbReference>
<dbReference type="EMBL" id="FNXY01000008">
    <property type="protein sequence ID" value="SEJ47088.1"/>
    <property type="molecule type" value="Genomic_DNA"/>
</dbReference>
<dbReference type="InterPro" id="IPR005474">
    <property type="entry name" value="Transketolase_N"/>
</dbReference>
<keyword evidence="6" id="KW-1185">Reference proteome</keyword>
<proteinExistence type="inferred from homology"/>
<dbReference type="Proteomes" id="UP000199532">
    <property type="component" value="Unassembled WGS sequence"/>
</dbReference>
<dbReference type="Gene3D" id="3.40.50.970">
    <property type="match status" value="1"/>
</dbReference>
<name>A0A1H6Z0Y1_9BACT</name>
<gene>
    <name evidence="5" type="ORF">SAMN04487995_4848</name>
</gene>